<accession>A0A4U8YTT2</accession>
<feature type="signal peptide" evidence="1">
    <location>
        <begin position="1"/>
        <end position="27"/>
    </location>
</feature>
<evidence type="ECO:0000313" key="2">
    <source>
        <dbReference type="EMBL" id="VFQ45282.1"/>
    </source>
</evidence>
<sequence length="135" mass="14866">MTPATKKCAYTLVMIGSLVFTAPYALAELKGMTDREMMDVTAQSGIATLQGERATEEQRREEKNRQDAIQVLSTLNAIVPSDVLREIRDMNHTVQQPHLIHREFQTVSQDLLMMPAAAATVITIPAGIGTGGFFF</sequence>
<gene>
    <name evidence="2" type="ORF">MSL71_29390</name>
</gene>
<dbReference type="AlphaFoldDB" id="A0A4U8YTT2"/>
<proteinExistence type="predicted"/>
<evidence type="ECO:0000313" key="3">
    <source>
        <dbReference type="Proteomes" id="UP000507962"/>
    </source>
</evidence>
<keyword evidence="1" id="KW-0732">Signal</keyword>
<keyword evidence="3" id="KW-1185">Reference proteome</keyword>
<protein>
    <submittedName>
        <fullName evidence="2">Uncharacterized protein</fullName>
    </submittedName>
</protein>
<dbReference type="RefSeq" id="WP_180141672.1">
    <property type="nucleotide sequence ID" value="NZ_CAADHO010000005.1"/>
</dbReference>
<evidence type="ECO:0000256" key="1">
    <source>
        <dbReference type="SAM" id="SignalP"/>
    </source>
</evidence>
<organism evidence="2 3">
    <name type="scientific">Desulfoluna butyratoxydans</name>
    <dbReference type="NCBI Taxonomy" id="231438"/>
    <lineage>
        <taxon>Bacteria</taxon>
        <taxon>Pseudomonadati</taxon>
        <taxon>Thermodesulfobacteriota</taxon>
        <taxon>Desulfobacteria</taxon>
        <taxon>Desulfobacterales</taxon>
        <taxon>Desulfolunaceae</taxon>
        <taxon>Desulfoluna</taxon>
    </lineage>
</organism>
<dbReference type="Proteomes" id="UP000507962">
    <property type="component" value="Unassembled WGS sequence"/>
</dbReference>
<dbReference type="EMBL" id="CAADHO010000005">
    <property type="protein sequence ID" value="VFQ45282.1"/>
    <property type="molecule type" value="Genomic_DNA"/>
</dbReference>
<name>A0A4U8YTT2_9BACT</name>
<feature type="chain" id="PRO_5020615357" evidence="1">
    <location>
        <begin position="28"/>
        <end position="135"/>
    </location>
</feature>
<reference evidence="2 3" key="1">
    <citation type="submission" date="2019-03" db="EMBL/GenBank/DDBJ databases">
        <authorList>
            <person name="Nijsse B."/>
        </authorList>
    </citation>
    <scope>NUCLEOTIDE SEQUENCE [LARGE SCALE GENOMIC DNA]</scope>
    <source>
        <strain evidence="2">Desulfoluna butyratoxydans MSL71</strain>
    </source>
</reference>